<reference evidence="3 4" key="1">
    <citation type="submission" date="2019-02" db="EMBL/GenBank/DDBJ databases">
        <title>Deep-cultivation of Planctomycetes and their phenomic and genomic characterization uncovers novel biology.</title>
        <authorList>
            <person name="Wiegand S."/>
            <person name="Jogler M."/>
            <person name="Boedeker C."/>
            <person name="Pinto D."/>
            <person name="Vollmers J."/>
            <person name="Rivas-Marin E."/>
            <person name="Kohn T."/>
            <person name="Peeters S.H."/>
            <person name="Heuer A."/>
            <person name="Rast P."/>
            <person name="Oberbeckmann S."/>
            <person name="Bunk B."/>
            <person name="Jeske O."/>
            <person name="Meyerdierks A."/>
            <person name="Storesund J.E."/>
            <person name="Kallscheuer N."/>
            <person name="Luecker S."/>
            <person name="Lage O.M."/>
            <person name="Pohl T."/>
            <person name="Merkel B.J."/>
            <person name="Hornburger P."/>
            <person name="Mueller R.-W."/>
            <person name="Bruemmer F."/>
            <person name="Labrenz M."/>
            <person name="Spormann A.M."/>
            <person name="Op den Camp H."/>
            <person name="Overmann J."/>
            <person name="Amann R."/>
            <person name="Jetten M.S.M."/>
            <person name="Mascher T."/>
            <person name="Medema M.H."/>
            <person name="Devos D.P."/>
            <person name="Kaster A.-K."/>
            <person name="Ovreas L."/>
            <person name="Rohde M."/>
            <person name="Galperin M.Y."/>
            <person name="Jogler C."/>
        </authorList>
    </citation>
    <scope>NUCLEOTIDE SEQUENCE [LARGE SCALE GENOMIC DNA]</scope>
    <source>
        <strain evidence="3 4">ElP</strain>
    </source>
</reference>
<feature type="compositionally biased region" description="Basic and acidic residues" evidence="1">
    <location>
        <begin position="193"/>
        <end position="205"/>
    </location>
</feature>
<feature type="compositionally biased region" description="Basic and acidic residues" evidence="1">
    <location>
        <begin position="144"/>
        <end position="154"/>
    </location>
</feature>
<dbReference type="CDD" id="cd00060">
    <property type="entry name" value="FHA"/>
    <property type="match status" value="2"/>
</dbReference>
<proteinExistence type="predicted"/>
<feature type="region of interest" description="Disordered" evidence="1">
    <location>
        <begin position="93"/>
        <end position="348"/>
    </location>
</feature>
<evidence type="ECO:0000313" key="3">
    <source>
        <dbReference type="EMBL" id="QDV32775.1"/>
    </source>
</evidence>
<evidence type="ECO:0000313" key="4">
    <source>
        <dbReference type="Proteomes" id="UP000317835"/>
    </source>
</evidence>
<feature type="compositionally biased region" description="Pro residues" evidence="1">
    <location>
        <begin position="104"/>
        <end position="115"/>
    </location>
</feature>
<dbReference type="PROSITE" id="PS50006">
    <property type="entry name" value="FHA_DOMAIN"/>
    <property type="match status" value="1"/>
</dbReference>
<dbReference type="InterPro" id="IPR000253">
    <property type="entry name" value="FHA_dom"/>
</dbReference>
<accession>A0A518GW03</accession>
<feature type="compositionally biased region" description="Basic and acidic residues" evidence="1">
    <location>
        <begin position="119"/>
        <end position="132"/>
    </location>
</feature>
<evidence type="ECO:0000256" key="1">
    <source>
        <dbReference type="SAM" id="MobiDB-lite"/>
    </source>
</evidence>
<feature type="domain" description="FHA" evidence="2">
    <location>
        <begin position="511"/>
        <end position="565"/>
    </location>
</feature>
<feature type="compositionally biased region" description="Pro residues" evidence="1">
    <location>
        <begin position="155"/>
        <end position="183"/>
    </location>
</feature>
<feature type="compositionally biased region" description="Pro residues" evidence="1">
    <location>
        <begin position="218"/>
        <end position="232"/>
    </location>
</feature>
<evidence type="ECO:0000259" key="2">
    <source>
        <dbReference type="PROSITE" id="PS50006"/>
    </source>
</evidence>
<feature type="region of interest" description="Disordered" evidence="1">
    <location>
        <begin position="28"/>
        <end position="54"/>
    </location>
</feature>
<dbReference type="InterPro" id="IPR008984">
    <property type="entry name" value="SMAD_FHA_dom_sf"/>
</dbReference>
<feature type="compositionally biased region" description="Pro residues" evidence="1">
    <location>
        <begin position="323"/>
        <end position="341"/>
    </location>
</feature>
<dbReference type="Pfam" id="PF00498">
    <property type="entry name" value="FHA"/>
    <property type="match status" value="1"/>
</dbReference>
<gene>
    <name evidence="3" type="ORF">ElP_06150</name>
</gene>
<organism evidence="3 4">
    <name type="scientific">Tautonia plasticadhaerens</name>
    <dbReference type="NCBI Taxonomy" id="2527974"/>
    <lineage>
        <taxon>Bacteria</taxon>
        <taxon>Pseudomonadati</taxon>
        <taxon>Planctomycetota</taxon>
        <taxon>Planctomycetia</taxon>
        <taxon>Isosphaerales</taxon>
        <taxon>Isosphaeraceae</taxon>
        <taxon>Tautonia</taxon>
    </lineage>
</organism>
<sequence length="593" mass="62798">MPLYSIEANEDDVVARSAIGEIRGFRGGGGHRAHEAGAAGAISPGTGRDGSRRGGGLMSLGFVCPNCHKVVPDKCSSCPECGSSIDPFETIQRPVLRPGGLPGRPAPPQSPPKGPGPSYRDEEPEPPRRPRAEQPPPPKPRPRPKPDPKSRPERQPAPVPPPQAAAPPPPPPPAPNYPPPYAPSQPGDVGAKGPERPRGILDRVKGAMGLTPGQADPAGPPQGPHAPAPPYGHPGGAGTPPQQAPPQPPGWANGPYPQGVPGVNPGSSWPQGPAGYGPPPAGWQPPPQGTPGADRPAPGHPGPSGGTPAGSWPYGGPQGWAQGPPPAPSPYGHPVPPPPGMQGPGDGEFHTVRYQGPMIDIPSRRHQHALQIFDRSGQWVEWQRIGQAGLKIGRVKDTPQHHALSTMAARHLKLSYEDGRLVAEDMGSLNGVYRLVTRPIPLDDGQRFRVGRWYVIEFHRVAEPRQTEPLVGEDGEEFCAADLPILGHLDFIGRDGRSGPRHILTKGREPTVLGRGGRPGCPVDVALPNDDWISGIHAQLRQDGEDFFLEDLRSRNGTFAQMLRPTPVEPNDVLLVGQLRLRVVAVSDPLAHL</sequence>
<dbReference type="SMART" id="SM00240">
    <property type="entry name" value="FHA"/>
    <property type="match status" value="1"/>
</dbReference>
<dbReference type="AlphaFoldDB" id="A0A518GW03"/>
<name>A0A518GW03_9BACT</name>
<dbReference type="KEGG" id="tpla:ElP_06150"/>
<dbReference type="EMBL" id="CP036426">
    <property type="protein sequence ID" value="QDV32775.1"/>
    <property type="molecule type" value="Genomic_DNA"/>
</dbReference>
<dbReference type="Proteomes" id="UP000317835">
    <property type="component" value="Chromosome"/>
</dbReference>
<feature type="compositionally biased region" description="Pro residues" evidence="1">
    <location>
        <begin position="276"/>
        <end position="289"/>
    </location>
</feature>
<feature type="compositionally biased region" description="Low complexity" evidence="1">
    <location>
        <begin position="36"/>
        <end position="46"/>
    </location>
</feature>
<dbReference type="SUPFAM" id="SSF49879">
    <property type="entry name" value="SMAD/FHA domain"/>
    <property type="match status" value="2"/>
</dbReference>
<keyword evidence="4" id="KW-1185">Reference proteome</keyword>
<protein>
    <submittedName>
        <fullName evidence="3">FHA domain protein</fullName>
    </submittedName>
</protein>
<dbReference type="Gene3D" id="2.60.200.20">
    <property type="match status" value="2"/>
</dbReference>